<reference evidence="1 2" key="1">
    <citation type="submission" date="2021-06" db="EMBL/GenBank/DDBJ databases">
        <authorList>
            <person name="Kallberg Y."/>
            <person name="Tangrot J."/>
            <person name="Rosling A."/>
        </authorList>
    </citation>
    <scope>NUCLEOTIDE SEQUENCE [LARGE SCALE GENOMIC DNA]</scope>
    <source>
        <strain evidence="1 2">120-4 pot B 10/14</strain>
    </source>
</reference>
<evidence type="ECO:0000313" key="2">
    <source>
        <dbReference type="Proteomes" id="UP000789901"/>
    </source>
</evidence>
<sequence>MRTNHKDLPLYQKAVEIENTNEILLLGSWCENEGELEKNEEKEFGVEVNKYKGIEFEKKALLNYQKLAKLDM</sequence>
<organism evidence="1 2">
    <name type="scientific">Gigaspora margarita</name>
    <dbReference type="NCBI Taxonomy" id="4874"/>
    <lineage>
        <taxon>Eukaryota</taxon>
        <taxon>Fungi</taxon>
        <taxon>Fungi incertae sedis</taxon>
        <taxon>Mucoromycota</taxon>
        <taxon>Glomeromycotina</taxon>
        <taxon>Glomeromycetes</taxon>
        <taxon>Diversisporales</taxon>
        <taxon>Gigasporaceae</taxon>
        <taxon>Gigaspora</taxon>
    </lineage>
</organism>
<evidence type="ECO:0000313" key="1">
    <source>
        <dbReference type="EMBL" id="CAG8750861.1"/>
    </source>
</evidence>
<protein>
    <submittedName>
        <fullName evidence="1">34160_t:CDS:1</fullName>
    </submittedName>
</protein>
<name>A0ABN7VAZ0_GIGMA</name>
<feature type="non-terminal residue" evidence="1">
    <location>
        <position position="72"/>
    </location>
</feature>
<dbReference type="Proteomes" id="UP000789901">
    <property type="component" value="Unassembled WGS sequence"/>
</dbReference>
<gene>
    <name evidence="1" type="ORF">GMARGA_LOCUS16375</name>
</gene>
<dbReference type="EMBL" id="CAJVQB010011847">
    <property type="protein sequence ID" value="CAG8750861.1"/>
    <property type="molecule type" value="Genomic_DNA"/>
</dbReference>
<comment type="caution">
    <text evidence="1">The sequence shown here is derived from an EMBL/GenBank/DDBJ whole genome shotgun (WGS) entry which is preliminary data.</text>
</comment>
<proteinExistence type="predicted"/>
<keyword evidence="2" id="KW-1185">Reference proteome</keyword>
<accession>A0ABN7VAZ0</accession>